<protein>
    <submittedName>
        <fullName evidence="1">Uncharacterized protein</fullName>
    </submittedName>
</protein>
<dbReference type="Proteomes" id="UP000006830">
    <property type="component" value="Chromosome"/>
</dbReference>
<reference evidence="1" key="1">
    <citation type="submission" date="2007-09" db="EMBL/GenBank/DDBJ databases">
        <title>Complete Genome Sequence of Rickettsia akari.</title>
        <authorList>
            <person name="Madan A."/>
            <person name="Fahey J."/>
            <person name="Helton E."/>
            <person name="Ketteman M."/>
            <person name="Madan A."/>
            <person name="Rodrigues S."/>
            <person name="Sanchez A."/>
            <person name="Whiting M."/>
            <person name="Dasch G."/>
            <person name="Eremeeva M."/>
        </authorList>
    </citation>
    <scope>NUCLEOTIDE SEQUENCE</scope>
    <source>
        <strain evidence="1">Hartford</strain>
    </source>
</reference>
<dbReference type="HOGENOM" id="CLU_3221357_0_0_5"/>
<dbReference type="AlphaFoldDB" id="A8GP62"/>
<dbReference type="RefSeq" id="WP_012149817.1">
    <property type="nucleotide sequence ID" value="NC_009881.1"/>
</dbReference>
<keyword evidence="2" id="KW-1185">Reference proteome</keyword>
<dbReference type="KEGG" id="rak:A1C_04605"/>
<evidence type="ECO:0000313" key="1">
    <source>
        <dbReference type="EMBL" id="ABV75187.1"/>
    </source>
</evidence>
<name>A8GP62_RICAH</name>
<accession>A8GP62</accession>
<organism evidence="1 2">
    <name type="scientific">Rickettsia akari (strain Hartford)</name>
    <dbReference type="NCBI Taxonomy" id="293614"/>
    <lineage>
        <taxon>Bacteria</taxon>
        <taxon>Pseudomonadati</taxon>
        <taxon>Pseudomonadota</taxon>
        <taxon>Alphaproteobacteria</taxon>
        <taxon>Rickettsiales</taxon>
        <taxon>Rickettsiaceae</taxon>
        <taxon>Rickettsieae</taxon>
        <taxon>Rickettsia</taxon>
        <taxon>spotted fever group</taxon>
    </lineage>
</organism>
<evidence type="ECO:0000313" key="2">
    <source>
        <dbReference type="Proteomes" id="UP000006830"/>
    </source>
</evidence>
<proteinExistence type="predicted"/>
<dbReference type="EMBL" id="CP000847">
    <property type="protein sequence ID" value="ABV75187.1"/>
    <property type="molecule type" value="Genomic_DNA"/>
</dbReference>
<gene>
    <name evidence="1" type="ordered locus">A1C_04605</name>
</gene>
<sequence length="44" mass="4896">MDQGGAIKDFICQKDKKLHHSEFSKNYLTGETQVDIAGDSESHS</sequence>